<dbReference type="InterPro" id="IPR041808">
    <property type="entry name" value="Cue3_CUE"/>
</dbReference>
<feature type="region of interest" description="Disordered" evidence="1">
    <location>
        <begin position="351"/>
        <end position="398"/>
    </location>
</feature>
<proteinExistence type="predicted"/>
<dbReference type="Pfam" id="PF02845">
    <property type="entry name" value="CUE"/>
    <property type="match status" value="1"/>
</dbReference>
<dbReference type="PANTHER" id="PTHR21494:SF0">
    <property type="entry name" value="ACTIVATING SIGNAL COINTEGRATOR 1 COMPLEX SUBUNIT 2"/>
    <property type="match status" value="1"/>
</dbReference>
<gene>
    <name evidence="3" type="ORF">HG537_0G03360</name>
</gene>
<dbReference type="InterPro" id="IPR003892">
    <property type="entry name" value="CUE"/>
</dbReference>
<accession>A0A7H9HXJ9</accession>
<evidence type="ECO:0000313" key="4">
    <source>
        <dbReference type="Proteomes" id="UP000510647"/>
    </source>
</evidence>
<dbReference type="Proteomes" id="UP000510647">
    <property type="component" value="Chromosome 7"/>
</dbReference>
<feature type="compositionally biased region" description="Basic residues" evidence="1">
    <location>
        <begin position="575"/>
        <end position="599"/>
    </location>
</feature>
<dbReference type="OrthoDB" id="5577209at2759"/>
<dbReference type="PROSITE" id="PS51140">
    <property type="entry name" value="CUE"/>
    <property type="match status" value="1"/>
</dbReference>
<dbReference type="PANTHER" id="PTHR21494">
    <property type="entry name" value="ACTIVATING SIGNAL COINTEGRATOR 1 COMPLEX SUBUNIT 2 ASC-1 COMPLEX SUBUNIT P100"/>
    <property type="match status" value="1"/>
</dbReference>
<feature type="region of interest" description="Disordered" evidence="1">
    <location>
        <begin position="528"/>
        <end position="599"/>
    </location>
</feature>
<keyword evidence="4" id="KW-1185">Reference proteome</keyword>
<dbReference type="CDD" id="cd14373">
    <property type="entry name" value="CUE_Cue3p_like"/>
    <property type="match status" value="1"/>
</dbReference>
<dbReference type="EMBL" id="CP059273">
    <property type="protein sequence ID" value="QLQ82081.1"/>
    <property type="molecule type" value="Genomic_DNA"/>
</dbReference>
<protein>
    <recommendedName>
        <fullName evidence="2">CUE domain-containing protein</fullName>
    </recommendedName>
</protein>
<dbReference type="InterPro" id="IPR052586">
    <property type="entry name" value="ASCC2"/>
</dbReference>
<evidence type="ECO:0000259" key="2">
    <source>
        <dbReference type="PROSITE" id="PS51140"/>
    </source>
</evidence>
<evidence type="ECO:0000256" key="1">
    <source>
        <dbReference type="SAM" id="MobiDB-lite"/>
    </source>
</evidence>
<name>A0A7H9HXJ9_9SACH</name>
<sequence length="599" mass="68163">MYRRNPVEINGDVTEISLPVVKFPPFKLRALLIEKDPVVWLHCLETYVKYMDYLLFKNNIEKVGEITKNNVCYFIKSYLHEMAEEKAKVLSLGMNSDVDEVLEALKERILDLVRKCGLLHLQVHGESLWDLVKVYVDQESSVVRSLLDGSCKPSINTQKASLNRIPQVQKVLKHLVESGGFTRVDLKAFEGLLSDTPLKTTVFAKQFLTTSWLETLELLWAKGQGRFSNFAKQLAIITLFSVSAEDISRITKDMGLTTLDTAELYPLLGSLLVSENFRRMKPGLASSLPHFNFNIEETDSPFDESALASIGELFPHLTKYQLSYLLRQFEGSVEMATNAIFEDPGIIDAIPRQASSGSDHGSPLKDENETSEELAIRSSRKLHSSENTSGSAVGQEVPDELQNRILTRAMQLIYQADEDERDDTYDEAEVTRSVGKISIDDENENDSTSNSAKITVSEEDRIEGFLWELLKEQRPLFDRSTRGSKVRKWMKKETNWSDEQIEGWARMLEKSPHRARILEEKFMFRGNKRTGKTAYVKNRNDNQTNNAQNDEEVQKVSKKSSTTPADKKTQQARNERKKSSRANHNRKAAHDKKLSKQAT</sequence>
<dbReference type="AlphaFoldDB" id="A0A7H9HXJ9"/>
<dbReference type="SMART" id="SM00546">
    <property type="entry name" value="CUE"/>
    <property type="match status" value="1"/>
</dbReference>
<reference evidence="3 4" key="1">
    <citation type="submission" date="2020-06" db="EMBL/GenBank/DDBJ databases">
        <title>The yeast mating-type switching endonuclease HO is a domesticated member of an unorthodox homing genetic element family.</title>
        <authorList>
            <person name="Coughlan A.Y."/>
            <person name="Lombardi L."/>
            <person name="Braun-Galleani S."/>
            <person name="Martos A.R."/>
            <person name="Galeote V."/>
            <person name="Bigey F."/>
            <person name="Dequin S."/>
            <person name="Byrne K.P."/>
            <person name="Wolfe K.H."/>
        </authorList>
    </citation>
    <scope>NUCLEOTIDE SEQUENCE [LARGE SCALE GENOMIC DNA]</scope>
    <source>
        <strain evidence="3 4">CBS2947</strain>
    </source>
</reference>
<dbReference type="GO" id="GO:0043130">
    <property type="term" value="F:ubiquitin binding"/>
    <property type="evidence" value="ECO:0007669"/>
    <property type="project" value="InterPro"/>
</dbReference>
<organism evidence="3 4">
    <name type="scientific">Torulaspora globosa</name>
    <dbReference type="NCBI Taxonomy" id="48254"/>
    <lineage>
        <taxon>Eukaryota</taxon>
        <taxon>Fungi</taxon>
        <taxon>Dikarya</taxon>
        <taxon>Ascomycota</taxon>
        <taxon>Saccharomycotina</taxon>
        <taxon>Saccharomycetes</taxon>
        <taxon>Saccharomycetales</taxon>
        <taxon>Saccharomycetaceae</taxon>
        <taxon>Torulaspora</taxon>
    </lineage>
</organism>
<feature type="domain" description="CUE" evidence="2">
    <location>
        <begin position="302"/>
        <end position="345"/>
    </location>
</feature>
<evidence type="ECO:0000313" key="3">
    <source>
        <dbReference type="EMBL" id="QLQ82081.1"/>
    </source>
</evidence>